<dbReference type="RefSeq" id="WP_163889570.1">
    <property type="nucleotide sequence ID" value="NZ_JAAFYS010000001.1"/>
</dbReference>
<dbReference type="PANTHER" id="PTHR46401">
    <property type="entry name" value="GLYCOSYLTRANSFERASE WBBK-RELATED"/>
    <property type="match status" value="1"/>
</dbReference>
<gene>
    <name evidence="3" type="ORF">GZA08_02225</name>
</gene>
<dbReference type="SUPFAM" id="SSF53756">
    <property type="entry name" value="UDP-Glycosyltransferase/glycogen phosphorylase"/>
    <property type="match status" value="1"/>
</dbReference>
<evidence type="ECO:0000313" key="3">
    <source>
        <dbReference type="EMBL" id="NDU99791.1"/>
    </source>
</evidence>
<dbReference type="Pfam" id="PF00534">
    <property type="entry name" value="Glycos_transf_1"/>
    <property type="match status" value="1"/>
</dbReference>
<dbReference type="EMBL" id="JAAGAB010000001">
    <property type="protein sequence ID" value="NDU99791.1"/>
    <property type="molecule type" value="Genomic_DNA"/>
</dbReference>
<dbReference type="Proteomes" id="UP000474757">
    <property type="component" value="Unassembled WGS sequence"/>
</dbReference>
<dbReference type="GO" id="GO:0016757">
    <property type="term" value="F:glycosyltransferase activity"/>
    <property type="evidence" value="ECO:0007669"/>
    <property type="project" value="InterPro"/>
</dbReference>
<evidence type="ECO:0000313" key="4">
    <source>
        <dbReference type="Proteomes" id="UP000474757"/>
    </source>
</evidence>
<evidence type="ECO:0000259" key="1">
    <source>
        <dbReference type="Pfam" id="PF00534"/>
    </source>
</evidence>
<keyword evidence="3" id="KW-0808">Transferase</keyword>
<feature type="domain" description="Glycosyl transferase family 1" evidence="1">
    <location>
        <begin position="235"/>
        <end position="331"/>
    </location>
</feature>
<dbReference type="InterPro" id="IPR001296">
    <property type="entry name" value="Glyco_trans_1"/>
</dbReference>
<proteinExistence type="predicted"/>
<dbReference type="InterPro" id="IPR028098">
    <property type="entry name" value="Glyco_trans_4-like_N"/>
</dbReference>
<comment type="caution">
    <text evidence="3">The sequence shown here is derived from an EMBL/GenBank/DDBJ whole genome shotgun (WGS) entry which is preliminary data.</text>
</comment>
<dbReference type="Gene3D" id="3.40.50.2000">
    <property type="entry name" value="Glycogen Phosphorylase B"/>
    <property type="match status" value="2"/>
</dbReference>
<organism evidence="3 4">
    <name type="scientific">Pseudoroseicyclus tamaricis</name>
    <dbReference type="NCBI Taxonomy" id="2705421"/>
    <lineage>
        <taxon>Bacteria</taxon>
        <taxon>Pseudomonadati</taxon>
        <taxon>Pseudomonadota</taxon>
        <taxon>Alphaproteobacteria</taxon>
        <taxon>Rhodobacterales</taxon>
        <taxon>Paracoccaceae</taxon>
        <taxon>Pseudoroseicyclus</taxon>
    </lineage>
</organism>
<dbReference type="CDD" id="cd03801">
    <property type="entry name" value="GT4_PimA-like"/>
    <property type="match status" value="1"/>
</dbReference>
<reference evidence="3 4" key="1">
    <citation type="submission" date="2020-02" db="EMBL/GenBank/DDBJ databases">
        <title>Pseudoroseicyclus tamarix, sp. nov., isolated from offshore sediment of a Tamarix chinensis forest.</title>
        <authorList>
            <person name="Gai Y."/>
        </authorList>
    </citation>
    <scope>NUCLEOTIDE SEQUENCE [LARGE SCALE GENOMIC DNA]</scope>
    <source>
        <strain evidence="3 4">CLL3-39</strain>
    </source>
</reference>
<feature type="domain" description="Glycosyltransferase subfamily 4-like N-terminal" evidence="2">
    <location>
        <begin position="12"/>
        <end position="177"/>
    </location>
</feature>
<dbReference type="PANTHER" id="PTHR46401:SF8">
    <property type="entry name" value="BLL6006 PROTEIN"/>
    <property type="match status" value="1"/>
</dbReference>
<evidence type="ECO:0000259" key="2">
    <source>
        <dbReference type="Pfam" id="PF13439"/>
    </source>
</evidence>
<keyword evidence="4" id="KW-1185">Reference proteome</keyword>
<dbReference type="Pfam" id="PF13439">
    <property type="entry name" value="Glyco_transf_4"/>
    <property type="match status" value="1"/>
</dbReference>
<protein>
    <submittedName>
        <fullName evidence="3">Glycosyltransferase</fullName>
    </submittedName>
</protein>
<sequence length="359" mass="36904">MSLRVLMTVDAVGGVWRYAMDLGAALAATGHRVAFAGQGPEPSPAQRAEAEATGELAWCDIPLDWMAERPDAIAGAGPWIDGLARRLGADVLHLNSPTLAAELAPGGPPVLAVTHSCLATWFAVVDRAPIPEPLCWQADLTAAGLRRADAILAPSRAHAAATEAAYGLSGIAVVPNGSRAPLLPPGGGSGAVALGRWWDKGKNGAVLDAAAEHAACAVTLIGATEAPDGQRLEARHATLAGPLPYEQAMARVAEAAIFVSPSIYEPFGLAALEAARAGRPLLLSDIPVYRELWDGVARFFDPASPAALARALDALAGAPGEREALGAAAQARAERLGTEQQATAMAALYQRLAAMQGVI</sequence>
<accession>A0A6B2JWP9</accession>
<dbReference type="AlphaFoldDB" id="A0A6B2JWP9"/>
<name>A0A6B2JWP9_9RHOB</name>